<name>A0A2P2MXA6_RHIMU</name>
<sequence>MTRQAYYNPQIKLIELSYHTSLAVSNIGFTTSC</sequence>
<proteinExistence type="predicted"/>
<accession>A0A2P2MXA6</accession>
<dbReference type="EMBL" id="GGEC01054367">
    <property type="protein sequence ID" value="MBX34851.1"/>
    <property type="molecule type" value="Transcribed_RNA"/>
</dbReference>
<evidence type="ECO:0000313" key="1">
    <source>
        <dbReference type="EMBL" id="MBX34851.1"/>
    </source>
</evidence>
<protein>
    <submittedName>
        <fullName evidence="1">Uncharacterized protein</fullName>
    </submittedName>
</protein>
<reference evidence="1" key="1">
    <citation type="submission" date="2018-02" db="EMBL/GenBank/DDBJ databases">
        <title>Rhizophora mucronata_Transcriptome.</title>
        <authorList>
            <person name="Meera S.P."/>
            <person name="Sreeshan A."/>
            <person name="Augustine A."/>
        </authorList>
    </citation>
    <scope>NUCLEOTIDE SEQUENCE</scope>
    <source>
        <tissue evidence="1">Leaf</tissue>
    </source>
</reference>
<organism evidence="1">
    <name type="scientific">Rhizophora mucronata</name>
    <name type="common">Asiatic mangrove</name>
    <dbReference type="NCBI Taxonomy" id="61149"/>
    <lineage>
        <taxon>Eukaryota</taxon>
        <taxon>Viridiplantae</taxon>
        <taxon>Streptophyta</taxon>
        <taxon>Embryophyta</taxon>
        <taxon>Tracheophyta</taxon>
        <taxon>Spermatophyta</taxon>
        <taxon>Magnoliopsida</taxon>
        <taxon>eudicotyledons</taxon>
        <taxon>Gunneridae</taxon>
        <taxon>Pentapetalae</taxon>
        <taxon>rosids</taxon>
        <taxon>fabids</taxon>
        <taxon>Malpighiales</taxon>
        <taxon>Rhizophoraceae</taxon>
        <taxon>Rhizophora</taxon>
    </lineage>
</organism>
<dbReference type="PROSITE" id="PS51257">
    <property type="entry name" value="PROKAR_LIPOPROTEIN"/>
    <property type="match status" value="1"/>
</dbReference>
<dbReference type="AlphaFoldDB" id="A0A2P2MXA6"/>